<gene>
    <name evidence="2" type="ORF">Nans01_44940</name>
</gene>
<name>A0A9W6PAT0_9ACTN</name>
<organism evidence="2 3">
    <name type="scientific">Nocardiopsis ansamitocini</name>
    <dbReference type="NCBI Taxonomy" id="1670832"/>
    <lineage>
        <taxon>Bacteria</taxon>
        <taxon>Bacillati</taxon>
        <taxon>Actinomycetota</taxon>
        <taxon>Actinomycetes</taxon>
        <taxon>Streptosporangiales</taxon>
        <taxon>Nocardiopsidaceae</taxon>
        <taxon>Nocardiopsis</taxon>
    </lineage>
</organism>
<keyword evidence="1" id="KW-0812">Transmembrane</keyword>
<evidence type="ECO:0000313" key="3">
    <source>
        <dbReference type="Proteomes" id="UP001165092"/>
    </source>
</evidence>
<reference evidence="2" key="1">
    <citation type="submission" date="2023-02" db="EMBL/GenBank/DDBJ databases">
        <title>Nocardiopsis ansamitocini NBRC 112285.</title>
        <authorList>
            <person name="Ichikawa N."/>
            <person name="Sato H."/>
            <person name="Tonouchi N."/>
        </authorList>
    </citation>
    <scope>NUCLEOTIDE SEQUENCE</scope>
    <source>
        <strain evidence="2">NBRC 112285</strain>
    </source>
</reference>
<keyword evidence="1" id="KW-1133">Transmembrane helix</keyword>
<proteinExistence type="predicted"/>
<comment type="caution">
    <text evidence="2">The sequence shown here is derived from an EMBL/GenBank/DDBJ whole genome shotgun (WGS) entry which is preliminary data.</text>
</comment>
<dbReference type="AlphaFoldDB" id="A0A9W6PAT0"/>
<keyword evidence="3" id="KW-1185">Reference proteome</keyword>
<evidence type="ECO:0000313" key="2">
    <source>
        <dbReference type="EMBL" id="GLU50143.1"/>
    </source>
</evidence>
<keyword evidence="1" id="KW-0472">Membrane</keyword>
<accession>A0A9W6PAT0</accession>
<protein>
    <submittedName>
        <fullName evidence="2">Uncharacterized protein</fullName>
    </submittedName>
</protein>
<dbReference type="Proteomes" id="UP001165092">
    <property type="component" value="Unassembled WGS sequence"/>
</dbReference>
<feature type="transmembrane region" description="Helical" evidence="1">
    <location>
        <begin position="40"/>
        <end position="60"/>
    </location>
</feature>
<sequence length="76" mass="8467">MGNRFVSVRDKTKQSAVMLLAVGLAWLVIGVMRLSEANWMTWLSFAVSAIFVFLGVTQWIKHRNHAGSPDPEQPAP</sequence>
<evidence type="ECO:0000256" key="1">
    <source>
        <dbReference type="SAM" id="Phobius"/>
    </source>
</evidence>
<feature type="transmembrane region" description="Helical" evidence="1">
    <location>
        <begin position="16"/>
        <end position="34"/>
    </location>
</feature>
<dbReference type="EMBL" id="BSQG01000011">
    <property type="protein sequence ID" value="GLU50143.1"/>
    <property type="molecule type" value="Genomic_DNA"/>
</dbReference>